<dbReference type="InterPro" id="IPR011234">
    <property type="entry name" value="Fumarylacetoacetase-like_C"/>
</dbReference>
<name>A0A328AMW9_9CAUL</name>
<dbReference type="Proteomes" id="UP000249254">
    <property type="component" value="Unassembled WGS sequence"/>
</dbReference>
<dbReference type="Gene3D" id="3.90.850.10">
    <property type="entry name" value="Fumarylacetoacetase-like, C-terminal domain"/>
    <property type="match status" value="1"/>
</dbReference>
<dbReference type="GO" id="GO:0005737">
    <property type="term" value="C:cytoplasm"/>
    <property type="evidence" value="ECO:0007669"/>
    <property type="project" value="TreeGrafter"/>
</dbReference>
<dbReference type="Pfam" id="PF01557">
    <property type="entry name" value="FAA_hydrolase"/>
    <property type="match status" value="1"/>
</dbReference>
<evidence type="ECO:0000313" key="4">
    <source>
        <dbReference type="Proteomes" id="UP000249254"/>
    </source>
</evidence>
<protein>
    <submittedName>
        <fullName evidence="3">4-oxalocrotonate decarboxylase</fullName>
    </submittedName>
</protein>
<reference evidence="4" key="1">
    <citation type="submission" date="2018-05" db="EMBL/GenBank/DDBJ databases">
        <authorList>
            <person name="Li X."/>
        </authorList>
    </citation>
    <scope>NUCLEOTIDE SEQUENCE [LARGE SCALE GENOMIC DNA]</scope>
    <source>
        <strain evidence="4">LX32</strain>
    </source>
</reference>
<organism evidence="3 4">
    <name type="scientific">Phenylobacterium soli</name>
    <dbReference type="NCBI Taxonomy" id="2170551"/>
    <lineage>
        <taxon>Bacteria</taxon>
        <taxon>Pseudomonadati</taxon>
        <taxon>Pseudomonadota</taxon>
        <taxon>Alphaproteobacteria</taxon>
        <taxon>Caulobacterales</taxon>
        <taxon>Caulobacteraceae</taxon>
        <taxon>Phenylobacterium</taxon>
    </lineage>
</organism>
<comment type="caution">
    <text evidence="3">The sequence shown here is derived from an EMBL/GenBank/DDBJ whole genome shotgun (WGS) entry which is preliminary data.</text>
</comment>
<gene>
    <name evidence="3" type="ORF">DJ017_14795</name>
</gene>
<sequence length="263" mass="28063">MLDEITRTRIVDDLEGAYRTRAPLPLLTRTYPGIEVEDAYRIQEAFVARRVAGGARIAGYKVGLTSKPMQEMAGSDEPDFSAVTDGMFLPEGTPISAANFFDPMIEIEIAFVMKSALKGPGILPVDVIRATDFVVPAIEIVDFRVARAPGMNIIDTVADLAACGGVVLGANPRRLEAIDVRRVQGSILRNGHVEQEGEASAVLGNPVTAVAWLANKLGGFGVAFEPGQVILTGSFVRAFPIKAGDEIVCRFDQGLGDVATSFV</sequence>
<evidence type="ECO:0000256" key="1">
    <source>
        <dbReference type="ARBA" id="ARBA00023239"/>
    </source>
</evidence>
<dbReference type="SUPFAM" id="SSF56529">
    <property type="entry name" value="FAH"/>
    <property type="match status" value="1"/>
</dbReference>
<feature type="domain" description="Fumarylacetoacetase-like C-terminal" evidence="2">
    <location>
        <begin position="77"/>
        <end position="261"/>
    </location>
</feature>
<evidence type="ECO:0000259" key="2">
    <source>
        <dbReference type="Pfam" id="PF01557"/>
    </source>
</evidence>
<keyword evidence="4" id="KW-1185">Reference proteome</keyword>
<dbReference type="EMBL" id="QFYQ01000001">
    <property type="protein sequence ID" value="RAK55685.1"/>
    <property type="molecule type" value="Genomic_DNA"/>
</dbReference>
<dbReference type="RefSeq" id="WP_111529433.1">
    <property type="nucleotide sequence ID" value="NZ_JBHRSG010000003.1"/>
</dbReference>
<evidence type="ECO:0000313" key="3">
    <source>
        <dbReference type="EMBL" id="RAK55685.1"/>
    </source>
</evidence>
<dbReference type="AlphaFoldDB" id="A0A328AMW9"/>
<accession>A0A328AMW9</accession>
<dbReference type="PANTHER" id="PTHR30143">
    <property type="entry name" value="ACID HYDRATASE"/>
    <property type="match status" value="1"/>
</dbReference>
<keyword evidence="1" id="KW-0456">Lyase</keyword>
<dbReference type="OrthoDB" id="9792137at2"/>
<dbReference type="InterPro" id="IPR050772">
    <property type="entry name" value="Hydratase-Decarb/MhpD_sf"/>
</dbReference>
<dbReference type="InterPro" id="IPR036663">
    <property type="entry name" value="Fumarylacetoacetase_C_sf"/>
</dbReference>
<dbReference type="GO" id="GO:0008684">
    <property type="term" value="F:2-oxopent-4-enoate hydratase activity"/>
    <property type="evidence" value="ECO:0007669"/>
    <property type="project" value="TreeGrafter"/>
</dbReference>
<dbReference type="PANTHER" id="PTHR30143:SF0">
    <property type="entry name" value="2-KETO-4-PENTENOATE HYDRATASE"/>
    <property type="match status" value="1"/>
</dbReference>
<proteinExistence type="predicted"/>